<comment type="similarity">
    <text evidence="2">Belongs to the binding-protein-dependent transport system permease family. FecCD subfamily.</text>
</comment>
<keyword evidence="5 8" id="KW-0812">Transmembrane</keyword>
<evidence type="ECO:0000256" key="8">
    <source>
        <dbReference type="SAM" id="Phobius"/>
    </source>
</evidence>
<dbReference type="eggNOG" id="COG0609">
    <property type="taxonomic scope" value="Bacteria"/>
</dbReference>
<dbReference type="RefSeq" id="WP_011397271.1">
    <property type="nucleotide sequence ID" value="NC_007645.1"/>
</dbReference>
<evidence type="ECO:0000256" key="6">
    <source>
        <dbReference type="ARBA" id="ARBA00022989"/>
    </source>
</evidence>
<comment type="subcellular location">
    <subcellularLocation>
        <location evidence="1">Cell membrane</location>
        <topology evidence="1">Multi-pass membrane protein</topology>
    </subcellularLocation>
</comment>
<dbReference type="PANTHER" id="PTHR30472:SF1">
    <property type="entry name" value="FE(3+) DICITRATE TRANSPORT SYSTEM PERMEASE PROTEIN FECC-RELATED"/>
    <property type="match status" value="1"/>
</dbReference>
<evidence type="ECO:0000313" key="9">
    <source>
        <dbReference type="EMBL" id="ABC30203.1"/>
    </source>
</evidence>
<organism evidence="9 10">
    <name type="scientific">Hahella chejuensis (strain KCTC 2396)</name>
    <dbReference type="NCBI Taxonomy" id="349521"/>
    <lineage>
        <taxon>Bacteria</taxon>
        <taxon>Pseudomonadati</taxon>
        <taxon>Pseudomonadota</taxon>
        <taxon>Gammaproteobacteria</taxon>
        <taxon>Oceanospirillales</taxon>
        <taxon>Hahellaceae</taxon>
        <taxon>Hahella</taxon>
    </lineage>
</organism>
<feature type="transmembrane region" description="Helical" evidence="8">
    <location>
        <begin position="241"/>
        <end position="272"/>
    </location>
</feature>
<keyword evidence="10" id="KW-1185">Reference proteome</keyword>
<dbReference type="Gene3D" id="1.10.3470.10">
    <property type="entry name" value="ABC transporter involved in vitamin B12 uptake, BtuC"/>
    <property type="match status" value="1"/>
</dbReference>
<evidence type="ECO:0000313" key="10">
    <source>
        <dbReference type="Proteomes" id="UP000000238"/>
    </source>
</evidence>
<dbReference type="CDD" id="cd06550">
    <property type="entry name" value="TM_ABC_iron-siderophores_like"/>
    <property type="match status" value="1"/>
</dbReference>
<evidence type="ECO:0000256" key="4">
    <source>
        <dbReference type="ARBA" id="ARBA00022475"/>
    </source>
</evidence>
<feature type="transmembrane region" description="Helical" evidence="8">
    <location>
        <begin position="126"/>
        <end position="147"/>
    </location>
</feature>
<keyword evidence="6 8" id="KW-1133">Transmembrane helix</keyword>
<sequence length="340" mass="35298">MSFRHLRARRGAGRVLQLLLALLVLAAAFSASIALGQISMPLSVVMDAFIAFDPGSTEHIIVTTTRLSRALTALCVGSALAVAGALMQALTRNPLASPGIFGVNAGALFAIALSTTLFSVPSLQHYIWIAFAGAAVAGTLVYCLSALGRDGLTPVRTVLAGAAITALFVSFTQGLLVINQEGLDSILFWLAGSVAGRSLDLVAPVAPFILFAIVASMALGRHINVLMSGDEVAKGLGQRTVILRLLMGALIIGLAGAAVAIAGNIVFVGLIVPHMVRAWLGADYRWVLPGCAVLGAVLLLSADVAARFLIPPQEVPIGVMTALLGTPFFIYLARRGMQHA</sequence>
<dbReference type="InterPro" id="IPR037294">
    <property type="entry name" value="ABC_BtuC-like"/>
</dbReference>
<dbReference type="AlphaFoldDB" id="Q2SGM1"/>
<dbReference type="OrthoDB" id="9055647at2"/>
<dbReference type="PANTHER" id="PTHR30472">
    <property type="entry name" value="FERRIC ENTEROBACTIN TRANSPORT SYSTEM PERMEASE PROTEIN"/>
    <property type="match status" value="1"/>
</dbReference>
<dbReference type="EMBL" id="CP000155">
    <property type="protein sequence ID" value="ABC30203.1"/>
    <property type="molecule type" value="Genomic_DNA"/>
</dbReference>
<name>Q2SGM1_HAHCH</name>
<dbReference type="FunFam" id="1.10.3470.10:FF:000001">
    <property type="entry name" value="Vitamin B12 ABC transporter permease BtuC"/>
    <property type="match status" value="1"/>
</dbReference>
<feature type="transmembrane region" description="Helical" evidence="8">
    <location>
        <begin position="67"/>
        <end position="87"/>
    </location>
</feature>
<dbReference type="HOGENOM" id="CLU_013016_1_0_6"/>
<dbReference type="Pfam" id="PF01032">
    <property type="entry name" value="FecCD"/>
    <property type="match status" value="1"/>
</dbReference>
<protein>
    <submittedName>
        <fullName evidence="9">ABC-type Fe3+-siderophore transport system, permease component</fullName>
    </submittedName>
</protein>
<keyword evidence="4" id="KW-1003">Cell membrane</keyword>
<keyword evidence="3" id="KW-0813">Transport</keyword>
<reference evidence="9 10" key="1">
    <citation type="journal article" date="2005" name="Nucleic Acids Res.">
        <title>Genomic blueprint of Hahella chejuensis, a marine microbe producing an algicidal agent.</title>
        <authorList>
            <person name="Jeong H."/>
            <person name="Yim J.H."/>
            <person name="Lee C."/>
            <person name="Choi S.-H."/>
            <person name="Park Y.K."/>
            <person name="Yoon S.H."/>
            <person name="Hur C.-G."/>
            <person name="Kang H.-Y."/>
            <person name="Kim D."/>
            <person name="Lee H.H."/>
            <person name="Park K.H."/>
            <person name="Park S.-H."/>
            <person name="Park H.-S."/>
            <person name="Lee H.K."/>
            <person name="Oh T.K."/>
            <person name="Kim J.F."/>
        </authorList>
    </citation>
    <scope>NUCLEOTIDE SEQUENCE [LARGE SCALE GENOMIC DNA]</scope>
    <source>
        <strain evidence="9 10">KCTC 2396</strain>
    </source>
</reference>
<proteinExistence type="inferred from homology"/>
<evidence type="ECO:0000256" key="3">
    <source>
        <dbReference type="ARBA" id="ARBA00022448"/>
    </source>
</evidence>
<feature type="transmembrane region" description="Helical" evidence="8">
    <location>
        <begin position="198"/>
        <end position="220"/>
    </location>
</feature>
<evidence type="ECO:0000256" key="1">
    <source>
        <dbReference type="ARBA" id="ARBA00004651"/>
    </source>
</evidence>
<feature type="transmembrane region" description="Helical" evidence="8">
    <location>
        <begin position="159"/>
        <end position="178"/>
    </location>
</feature>
<feature type="transmembrane region" description="Helical" evidence="8">
    <location>
        <begin position="284"/>
        <end position="302"/>
    </location>
</feature>
<feature type="transmembrane region" description="Helical" evidence="8">
    <location>
        <begin position="314"/>
        <end position="333"/>
    </location>
</feature>
<dbReference type="STRING" id="349521.HCH_03456"/>
<evidence type="ECO:0000256" key="7">
    <source>
        <dbReference type="ARBA" id="ARBA00023136"/>
    </source>
</evidence>
<evidence type="ECO:0000256" key="5">
    <source>
        <dbReference type="ARBA" id="ARBA00022692"/>
    </source>
</evidence>
<dbReference type="GO" id="GO:0033214">
    <property type="term" value="P:siderophore-iron import into cell"/>
    <property type="evidence" value="ECO:0007669"/>
    <property type="project" value="TreeGrafter"/>
</dbReference>
<dbReference type="GO" id="GO:0022857">
    <property type="term" value="F:transmembrane transporter activity"/>
    <property type="evidence" value="ECO:0007669"/>
    <property type="project" value="InterPro"/>
</dbReference>
<dbReference type="Proteomes" id="UP000000238">
    <property type="component" value="Chromosome"/>
</dbReference>
<feature type="transmembrane region" description="Helical" evidence="8">
    <location>
        <begin position="99"/>
        <end position="120"/>
    </location>
</feature>
<gene>
    <name evidence="9" type="ordered locus">HCH_03456</name>
</gene>
<keyword evidence="7 8" id="KW-0472">Membrane</keyword>
<evidence type="ECO:0000256" key="2">
    <source>
        <dbReference type="ARBA" id="ARBA00007935"/>
    </source>
</evidence>
<dbReference type="InterPro" id="IPR000522">
    <property type="entry name" value="ABC_transptr_permease_BtuC"/>
</dbReference>
<dbReference type="KEGG" id="hch:HCH_03456"/>
<dbReference type="GO" id="GO:0005886">
    <property type="term" value="C:plasma membrane"/>
    <property type="evidence" value="ECO:0007669"/>
    <property type="project" value="UniProtKB-SubCell"/>
</dbReference>
<dbReference type="SUPFAM" id="SSF81345">
    <property type="entry name" value="ABC transporter involved in vitamin B12 uptake, BtuC"/>
    <property type="match status" value="1"/>
</dbReference>
<accession>Q2SGM1</accession>